<reference evidence="2" key="1">
    <citation type="submission" date="2018-05" db="EMBL/GenBank/DDBJ databases">
        <authorList>
            <person name="Lanie J.A."/>
            <person name="Ng W.-L."/>
            <person name="Kazmierczak K.M."/>
            <person name="Andrzejewski T.M."/>
            <person name="Davidsen T.M."/>
            <person name="Wayne K.J."/>
            <person name="Tettelin H."/>
            <person name="Glass J.I."/>
            <person name="Rusch D."/>
            <person name="Podicherti R."/>
            <person name="Tsui H.-C.T."/>
            <person name="Winkler M.E."/>
        </authorList>
    </citation>
    <scope>NUCLEOTIDE SEQUENCE</scope>
</reference>
<organism evidence="2">
    <name type="scientific">marine metagenome</name>
    <dbReference type="NCBI Taxonomy" id="408172"/>
    <lineage>
        <taxon>unclassified sequences</taxon>
        <taxon>metagenomes</taxon>
        <taxon>ecological metagenomes</taxon>
    </lineage>
</organism>
<feature type="transmembrane region" description="Helical" evidence="1">
    <location>
        <begin position="109"/>
        <end position="135"/>
    </location>
</feature>
<dbReference type="PANTHER" id="PTHR34300:SF1">
    <property type="entry name" value="QUEUOSINE PRECURSOR TRANSPORTER"/>
    <property type="match status" value="1"/>
</dbReference>
<dbReference type="PANTHER" id="PTHR34300">
    <property type="entry name" value="QUEUOSINE PRECURSOR TRANSPORTER-RELATED"/>
    <property type="match status" value="1"/>
</dbReference>
<feature type="transmembrane region" description="Helical" evidence="1">
    <location>
        <begin position="147"/>
        <end position="165"/>
    </location>
</feature>
<dbReference type="Pfam" id="PF02592">
    <property type="entry name" value="Vut_1"/>
    <property type="match status" value="1"/>
</dbReference>
<keyword evidence="1" id="KW-1133">Transmembrane helix</keyword>
<dbReference type="EMBL" id="UINC01010790">
    <property type="protein sequence ID" value="SVA47878.1"/>
    <property type="molecule type" value="Genomic_DNA"/>
</dbReference>
<dbReference type="HAMAP" id="MF_02088">
    <property type="entry name" value="Q_prec_transport"/>
    <property type="match status" value="1"/>
</dbReference>
<evidence type="ECO:0000256" key="1">
    <source>
        <dbReference type="SAM" id="Phobius"/>
    </source>
</evidence>
<name>A0A381W7B3_9ZZZZ</name>
<proteinExistence type="inferred from homology"/>
<keyword evidence="1" id="KW-0812">Transmembrane</keyword>
<protein>
    <recommendedName>
        <fullName evidence="3">Queuosine precursor transporter</fullName>
    </recommendedName>
</protein>
<feature type="transmembrane region" description="Helical" evidence="1">
    <location>
        <begin position="54"/>
        <end position="71"/>
    </location>
</feature>
<feature type="transmembrane region" description="Helical" evidence="1">
    <location>
        <begin position="24"/>
        <end position="42"/>
    </location>
</feature>
<accession>A0A381W7B3</accession>
<sequence>MGVVVLASNYLVQFPIKYYDLEKMLTYGAFSYPIAFLITDLANRSYGKLVARKIVYIGFIIGIAITLLFSTSFTDLISVRIAIGSGTAFIIAQLLDVQIFDQLRERKWFVAPLTSSFIGSTVDTFLFFSISFYGTGIPWVTLSFGDLAVKIFVALLMLIPFRLLLGTFKRA</sequence>
<dbReference type="NCBIfam" id="TIGR00697">
    <property type="entry name" value="queuosine precursor transporter"/>
    <property type="match status" value="1"/>
</dbReference>
<dbReference type="InterPro" id="IPR003744">
    <property type="entry name" value="YhhQ"/>
</dbReference>
<feature type="transmembrane region" description="Helical" evidence="1">
    <location>
        <begin position="77"/>
        <end position="97"/>
    </location>
</feature>
<dbReference type="AlphaFoldDB" id="A0A381W7B3"/>
<evidence type="ECO:0000313" key="2">
    <source>
        <dbReference type="EMBL" id="SVA47878.1"/>
    </source>
</evidence>
<evidence type="ECO:0008006" key="3">
    <source>
        <dbReference type="Google" id="ProtNLM"/>
    </source>
</evidence>
<keyword evidence="1" id="KW-0472">Membrane</keyword>
<gene>
    <name evidence="2" type="ORF">METZ01_LOCUS100732</name>
</gene>